<evidence type="ECO:0000313" key="4">
    <source>
        <dbReference type="Proteomes" id="UP001172756"/>
    </source>
</evidence>
<protein>
    <submittedName>
        <fullName evidence="2">Uncharacterized protein</fullName>
    </submittedName>
</protein>
<dbReference type="Proteomes" id="UP001172756">
    <property type="component" value="Unassembled WGS sequence"/>
</dbReference>
<proteinExistence type="predicted"/>
<name>A0AAW7M1Y1_9MICO</name>
<keyword evidence="3" id="KW-1185">Reference proteome</keyword>
<evidence type="ECO:0000313" key="3">
    <source>
        <dbReference type="Proteomes" id="UP001172737"/>
    </source>
</evidence>
<gene>
    <name evidence="1" type="ORF">QQ002_06340</name>
    <name evidence="2" type="ORF">QQX10_05015</name>
</gene>
<evidence type="ECO:0000313" key="2">
    <source>
        <dbReference type="EMBL" id="MDN4487529.1"/>
    </source>
</evidence>
<dbReference type="Proteomes" id="UP001172737">
    <property type="component" value="Unassembled WGS sequence"/>
</dbReference>
<reference evidence="1 4" key="2">
    <citation type="submission" date="2023-06" db="EMBL/GenBank/DDBJ databases">
        <title>SYSU T0a273.</title>
        <authorList>
            <person name="Gao L."/>
            <person name="Fang B.-Z."/>
            <person name="Li W.-J."/>
        </authorList>
    </citation>
    <scope>NUCLEOTIDE SEQUENCE [LARGE SCALE GENOMIC DNA]</scope>
    <source>
        <strain evidence="1 4">SYSU T0a273</strain>
    </source>
</reference>
<accession>A0AAW7M1Y1</accession>
<dbReference type="EMBL" id="JAUHQB010000003">
    <property type="protein sequence ID" value="MDN4483153.1"/>
    <property type="molecule type" value="Genomic_DNA"/>
</dbReference>
<dbReference type="AlphaFoldDB" id="A0AAW7M1Y1"/>
<dbReference type="EMBL" id="JAUHPX010000002">
    <property type="protein sequence ID" value="MDN4487529.1"/>
    <property type="molecule type" value="Genomic_DNA"/>
</dbReference>
<dbReference type="RefSeq" id="WP_301118586.1">
    <property type="nucleotide sequence ID" value="NZ_JAUHPX010000002.1"/>
</dbReference>
<organism evidence="2 3">
    <name type="scientific">Demequina lignilytica</name>
    <dbReference type="NCBI Taxonomy" id="3051663"/>
    <lineage>
        <taxon>Bacteria</taxon>
        <taxon>Bacillati</taxon>
        <taxon>Actinomycetota</taxon>
        <taxon>Actinomycetes</taxon>
        <taxon>Micrococcales</taxon>
        <taxon>Demequinaceae</taxon>
        <taxon>Demequina</taxon>
    </lineage>
</organism>
<sequence length="47" mass="5678">MDQTNARIGEAPLPTTGELRRRRNVLVQFWRFVSTSWVMWRLAQKHH</sequence>
<comment type="caution">
    <text evidence="2">The sequence shown here is derived from an EMBL/GenBank/DDBJ whole genome shotgun (WGS) entry which is preliminary data.</text>
</comment>
<evidence type="ECO:0000313" key="1">
    <source>
        <dbReference type="EMBL" id="MDN4483153.1"/>
    </source>
</evidence>
<reference evidence="2" key="1">
    <citation type="submission" date="2023-06" db="EMBL/GenBank/DDBJ databases">
        <title>Sysu t00039.</title>
        <authorList>
            <person name="Gao L."/>
            <person name="Fang B.-Z."/>
            <person name="Li W.-J."/>
        </authorList>
    </citation>
    <scope>NUCLEOTIDE SEQUENCE</scope>
    <source>
        <strain evidence="2">SYSU T00039</strain>
    </source>
</reference>